<proteinExistence type="predicted"/>
<accession>A0ABU6XDH0</accession>
<protein>
    <submittedName>
        <fullName evidence="1">Uncharacterized protein</fullName>
    </submittedName>
</protein>
<dbReference type="EMBL" id="JASCZI010211624">
    <property type="protein sequence ID" value="MED6195249.1"/>
    <property type="molecule type" value="Genomic_DNA"/>
</dbReference>
<gene>
    <name evidence="1" type="ORF">PIB30_036135</name>
</gene>
<evidence type="ECO:0000313" key="1">
    <source>
        <dbReference type="EMBL" id="MED6195249.1"/>
    </source>
</evidence>
<reference evidence="1 2" key="1">
    <citation type="journal article" date="2023" name="Plants (Basel)">
        <title>Bridging the Gap: Combining Genomics and Transcriptomics Approaches to Understand Stylosanthes scabra, an Orphan Legume from the Brazilian Caatinga.</title>
        <authorList>
            <person name="Ferreira-Neto J.R.C."/>
            <person name="da Silva M.D."/>
            <person name="Binneck E."/>
            <person name="de Melo N.F."/>
            <person name="da Silva R.H."/>
            <person name="de Melo A.L.T.M."/>
            <person name="Pandolfi V."/>
            <person name="Bustamante F.O."/>
            <person name="Brasileiro-Vidal A.C."/>
            <person name="Benko-Iseppon A.M."/>
        </authorList>
    </citation>
    <scope>NUCLEOTIDE SEQUENCE [LARGE SCALE GENOMIC DNA]</scope>
    <source>
        <tissue evidence="1">Leaves</tissue>
    </source>
</reference>
<evidence type="ECO:0000313" key="2">
    <source>
        <dbReference type="Proteomes" id="UP001341840"/>
    </source>
</evidence>
<sequence>MIKRRHCSKCSIDQTHSDVFQDLAGGVRSGSGWRERKEQKDRNKPKMPLLEPMCTHYMEPCVHIQAWAAHPIADLGTYAYAYEAFMRTHRSIPASINRGAFHHFKRAHFHI</sequence>
<organism evidence="1 2">
    <name type="scientific">Stylosanthes scabra</name>
    <dbReference type="NCBI Taxonomy" id="79078"/>
    <lineage>
        <taxon>Eukaryota</taxon>
        <taxon>Viridiplantae</taxon>
        <taxon>Streptophyta</taxon>
        <taxon>Embryophyta</taxon>
        <taxon>Tracheophyta</taxon>
        <taxon>Spermatophyta</taxon>
        <taxon>Magnoliopsida</taxon>
        <taxon>eudicotyledons</taxon>
        <taxon>Gunneridae</taxon>
        <taxon>Pentapetalae</taxon>
        <taxon>rosids</taxon>
        <taxon>fabids</taxon>
        <taxon>Fabales</taxon>
        <taxon>Fabaceae</taxon>
        <taxon>Papilionoideae</taxon>
        <taxon>50 kb inversion clade</taxon>
        <taxon>dalbergioids sensu lato</taxon>
        <taxon>Dalbergieae</taxon>
        <taxon>Pterocarpus clade</taxon>
        <taxon>Stylosanthes</taxon>
    </lineage>
</organism>
<keyword evidence="2" id="KW-1185">Reference proteome</keyword>
<comment type="caution">
    <text evidence="1">The sequence shown here is derived from an EMBL/GenBank/DDBJ whole genome shotgun (WGS) entry which is preliminary data.</text>
</comment>
<name>A0ABU6XDH0_9FABA</name>
<dbReference type="Proteomes" id="UP001341840">
    <property type="component" value="Unassembled WGS sequence"/>
</dbReference>